<keyword evidence="2" id="KW-1185">Reference proteome</keyword>
<evidence type="ECO:0000313" key="1">
    <source>
        <dbReference type="EMBL" id="GLC30680.1"/>
    </source>
</evidence>
<sequence>MFILGIFAGCGKTEDEQIKDTIEGYVKTYYSIDKDDYKFYEYITSGVKTDKQSDYIKIQKAEKLMKENTKKLKPYLTERTYLDISTTLTSSGRIQIAYDKKVYVTAKGTNISKYTEDKEQNMVVYYVDIELIERPVNGGEEKTVKRTEQIKLFKEKGSYKVGWL</sequence>
<protein>
    <submittedName>
        <fullName evidence="1">Uncharacterized protein</fullName>
    </submittedName>
</protein>
<proteinExistence type="predicted"/>
<name>A0ABQ5N6A9_9CLOT</name>
<reference evidence="1 2" key="1">
    <citation type="journal article" date="2024" name="Int. J. Syst. Evol. Microbiol.">
        <title>Clostridium omnivorum sp. nov., isolated from anoxic soil under the treatment of reductive soil disinfestation.</title>
        <authorList>
            <person name="Ueki A."/>
            <person name="Tonouchi A."/>
            <person name="Kaku N."/>
            <person name="Honma S."/>
            <person name="Ueki K."/>
        </authorList>
    </citation>
    <scope>NUCLEOTIDE SEQUENCE [LARGE SCALE GENOMIC DNA]</scope>
    <source>
        <strain evidence="1 2">E14</strain>
    </source>
</reference>
<organism evidence="1 2">
    <name type="scientific">Clostridium omnivorum</name>
    <dbReference type="NCBI Taxonomy" id="1604902"/>
    <lineage>
        <taxon>Bacteria</taxon>
        <taxon>Bacillati</taxon>
        <taxon>Bacillota</taxon>
        <taxon>Clostridia</taxon>
        <taxon>Eubacteriales</taxon>
        <taxon>Clostridiaceae</taxon>
        <taxon>Clostridium</taxon>
    </lineage>
</organism>
<dbReference type="EMBL" id="BRXR01000001">
    <property type="protein sequence ID" value="GLC30680.1"/>
    <property type="molecule type" value="Genomic_DNA"/>
</dbReference>
<accession>A0ABQ5N6A9</accession>
<evidence type="ECO:0000313" key="2">
    <source>
        <dbReference type="Proteomes" id="UP001208567"/>
    </source>
</evidence>
<dbReference type="RefSeq" id="WP_264849960.1">
    <property type="nucleotide sequence ID" value="NZ_BRXR01000001.1"/>
</dbReference>
<comment type="caution">
    <text evidence="1">The sequence shown here is derived from an EMBL/GenBank/DDBJ whole genome shotgun (WGS) entry which is preliminary data.</text>
</comment>
<dbReference type="Proteomes" id="UP001208567">
    <property type="component" value="Unassembled WGS sequence"/>
</dbReference>
<gene>
    <name evidence="1" type="ORF">bsdE14_20900</name>
</gene>